<evidence type="ECO:0000313" key="2">
    <source>
        <dbReference type="EMBL" id="PID58773.1"/>
    </source>
</evidence>
<dbReference type="AlphaFoldDB" id="A0A2G6E9L5"/>
<sequence>MNIFDLSLCGYSYDYALRLLSALGNEGRKEYLSRQFPLDFIYPALFSIFSILLLAWLFLKRHAYVLFQRRVVCSFCACSHLPDELRLEERCETFASRADADFRFAHVATVGTTAMQVFLEKNTNKLLTEERRSCICSKGSGNTQKKLLFGVTFFE</sequence>
<gene>
    <name evidence="2" type="ORF">CSB45_01885</name>
</gene>
<keyword evidence="1" id="KW-0472">Membrane</keyword>
<name>A0A2G6E9L5_9BACT</name>
<comment type="caution">
    <text evidence="2">The sequence shown here is derived from an EMBL/GenBank/DDBJ whole genome shotgun (WGS) entry which is preliminary data.</text>
</comment>
<protein>
    <submittedName>
        <fullName evidence="2">Uncharacterized protein</fullName>
    </submittedName>
</protein>
<accession>A0A2G6E9L5</accession>
<feature type="transmembrane region" description="Helical" evidence="1">
    <location>
        <begin position="40"/>
        <end position="59"/>
    </location>
</feature>
<dbReference type="EMBL" id="PDPS01000021">
    <property type="protein sequence ID" value="PID58773.1"/>
    <property type="molecule type" value="Genomic_DNA"/>
</dbReference>
<reference evidence="2 3" key="1">
    <citation type="submission" date="2017-10" db="EMBL/GenBank/DDBJ databases">
        <title>Novel microbial diversity and functional potential in the marine mammal oral microbiome.</title>
        <authorList>
            <person name="Dudek N.K."/>
            <person name="Sun C.L."/>
            <person name="Burstein D."/>
            <person name="Kantor R.S."/>
            <person name="Aliaga Goltsman D.S."/>
            <person name="Bik E.M."/>
            <person name="Thomas B.C."/>
            <person name="Banfield J.F."/>
            <person name="Relman D.A."/>
        </authorList>
    </citation>
    <scope>NUCLEOTIDE SEQUENCE [LARGE SCALE GENOMIC DNA]</scope>
    <source>
        <strain evidence="2">DOLZORAL124_49_17</strain>
    </source>
</reference>
<keyword evidence="1" id="KW-0812">Transmembrane</keyword>
<evidence type="ECO:0000313" key="3">
    <source>
        <dbReference type="Proteomes" id="UP000229740"/>
    </source>
</evidence>
<keyword evidence="1" id="KW-1133">Transmembrane helix</keyword>
<dbReference type="Proteomes" id="UP000229740">
    <property type="component" value="Unassembled WGS sequence"/>
</dbReference>
<evidence type="ECO:0000256" key="1">
    <source>
        <dbReference type="SAM" id="Phobius"/>
    </source>
</evidence>
<organism evidence="2 3">
    <name type="scientific">candidate division KSB3 bacterium</name>
    <dbReference type="NCBI Taxonomy" id="2044937"/>
    <lineage>
        <taxon>Bacteria</taxon>
        <taxon>candidate division KSB3</taxon>
    </lineage>
</organism>
<proteinExistence type="predicted"/>